<sequence length="146" mass="15357">MTGETDLNILLRSMSPQLNPGEYVFSTVPGDLFPDGAAIIGSFREAEGLTLILERSQAQAAGLDFDFVMAWITLNVQSSLQAVGLTAAFATALGAAGISANVIAGFYHDHIFVGLADGERAMSVLRQLARDAGAIDTPDVDVGRED</sequence>
<evidence type="ECO:0000259" key="1">
    <source>
        <dbReference type="Pfam" id="PF10000"/>
    </source>
</evidence>
<name>A0A9Q3X1J8_PSESX</name>
<dbReference type="Pfam" id="PF10000">
    <property type="entry name" value="ACT_3"/>
    <property type="match status" value="1"/>
</dbReference>
<feature type="domain" description="CASTOR ACT" evidence="2">
    <location>
        <begin position="71"/>
        <end position="126"/>
    </location>
</feature>
<dbReference type="EMBL" id="WKEU01000039">
    <property type="protein sequence ID" value="MCF5063481.1"/>
    <property type="molecule type" value="Genomic_DNA"/>
</dbReference>
<dbReference type="InterPro" id="IPR045865">
    <property type="entry name" value="ACT-like_dom_sf"/>
</dbReference>
<comment type="caution">
    <text evidence="3">The sequence shown here is derived from an EMBL/GenBank/DDBJ whole genome shotgun (WGS) entry which is preliminary data.</text>
</comment>
<dbReference type="InterPro" id="IPR027795">
    <property type="entry name" value="CASTOR_ACT_dom"/>
</dbReference>
<proteinExistence type="predicted"/>
<gene>
    <name evidence="3" type="ORF">GIW73_11085</name>
</gene>
<organism evidence="3 4">
    <name type="scientific">Pseudomonas syringae</name>
    <dbReference type="NCBI Taxonomy" id="317"/>
    <lineage>
        <taxon>Bacteria</taxon>
        <taxon>Pseudomonadati</taxon>
        <taxon>Pseudomonadota</taxon>
        <taxon>Gammaproteobacteria</taxon>
        <taxon>Pseudomonadales</taxon>
        <taxon>Pseudomonadaceae</taxon>
        <taxon>Pseudomonas</taxon>
    </lineage>
</organism>
<evidence type="ECO:0000313" key="3">
    <source>
        <dbReference type="EMBL" id="MCF5063481.1"/>
    </source>
</evidence>
<accession>A0A9Q3X1J8</accession>
<dbReference type="Proteomes" id="UP000814207">
    <property type="component" value="Unassembled WGS sequence"/>
</dbReference>
<protein>
    <submittedName>
        <fullName evidence="3">ACT domain-containing protein</fullName>
    </submittedName>
</protein>
<dbReference type="SUPFAM" id="SSF55021">
    <property type="entry name" value="ACT-like"/>
    <property type="match status" value="2"/>
</dbReference>
<dbReference type="InterPro" id="IPR018717">
    <property type="entry name" value="DUF2241"/>
</dbReference>
<evidence type="ECO:0000259" key="2">
    <source>
        <dbReference type="Pfam" id="PF13840"/>
    </source>
</evidence>
<dbReference type="Gene3D" id="3.30.2130.10">
    <property type="entry name" value="VC0802-like"/>
    <property type="match status" value="1"/>
</dbReference>
<dbReference type="PANTHER" id="PTHR39199">
    <property type="entry name" value="BLR5128 PROTEIN"/>
    <property type="match status" value="1"/>
</dbReference>
<reference evidence="3" key="1">
    <citation type="submission" date="2019-11" db="EMBL/GenBank/DDBJ databases">
        <title>Epiphytic Pseudomonas syringae from cherry orchards.</title>
        <authorList>
            <person name="Hulin M.T."/>
        </authorList>
    </citation>
    <scope>NUCLEOTIDE SEQUENCE</scope>
    <source>
        <strain evidence="3">PA-6-9A</strain>
    </source>
</reference>
<feature type="domain" description="DUF2241" evidence="1">
    <location>
        <begin position="2"/>
        <end position="69"/>
    </location>
</feature>
<dbReference type="Pfam" id="PF13840">
    <property type="entry name" value="ACT_7"/>
    <property type="match status" value="1"/>
</dbReference>
<dbReference type="AlphaFoldDB" id="A0A9Q3X1J8"/>
<evidence type="ECO:0000313" key="4">
    <source>
        <dbReference type="Proteomes" id="UP000814207"/>
    </source>
</evidence>
<dbReference type="PANTHER" id="PTHR39199:SF1">
    <property type="entry name" value="BLR5128 PROTEIN"/>
    <property type="match status" value="1"/>
</dbReference>